<proteinExistence type="inferred from homology"/>
<dbReference type="Gene3D" id="3.20.20.140">
    <property type="entry name" value="Metal-dependent hydrolases"/>
    <property type="match status" value="2"/>
</dbReference>
<dbReference type="GO" id="GO:0005829">
    <property type="term" value="C:cytosol"/>
    <property type="evidence" value="ECO:0007669"/>
    <property type="project" value="TreeGrafter"/>
</dbReference>
<comment type="similarity">
    <text evidence="1">Belongs to the metallo-dependent hydrolases superfamily. Adenosine and AMP deaminases family.</text>
</comment>
<dbReference type="Proteomes" id="UP000289738">
    <property type="component" value="Chromosome B01"/>
</dbReference>
<dbReference type="Gene3D" id="4.10.800.20">
    <property type="match status" value="1"/>
</dbReference>
<dbReference type="InterPro" id="IPR006329">
    <property type="entry name" value="AMPD"/>
</dbReference>
<dbReference type="Pfam" id="PF19326">
    <property type="entry name" value="AMP_deaminase"/>
    <property type="match status" value="1"/>
</dbReference>
<dbReference type="STRING" id="3818.A0A445ATU4"/>
<keyword evidence="3" id="KW-1185">Reference proteome</keyword>
<name>A0A445ATU4_ARAHY</name>
<dbReference type="GO" id="GO:0032264">
    <property type="term" value="P:IMP salvage"/>
    <property type="evidence" value="ECO:0007669"/>
    <property type="project" value="InterPro"/>
</dbReference>
<dbReference type="SMR" id="A0A445ATU4"/>
<dbReference type="PANTHER" id="PTHR11359:SF0">
    <property type="entry name" value="AMP DEAMINASE"/>
    <property type="match status" value="1"/>
</dbReference>
<comment type="caution">
    <text evidence="2">The sequence shown here is derived from an EMBL/GenBank/DDBJ whole genome shotgun (WGS) entry which is preliminary data.</text>
</comment>
<protein>
    <submittedName>
        <fullName evidence="2">Uncharacterized protein</fullName>
    </submittedName>
</protein>
<dbReference type="Gramene" id="arahy.Tifrunner.gnm2.ann2.Ah11g262600.1">
    <property type="protein sequence ID" value="arahy.Tifrunner.gnm2.ann2.Ah11g262600.1-CDS"/>
    <property type="gene ID" value="arahy.Tifrunner.gnm2.ann2.Ah11g262600"/>
</dbReference>
<evidence type="ECO:0000313" key="2">
    <source>
        <dbReference type="EMBL" id="RYR29844.1"/>
    </source>
</evidence>
<dbReference type="GO" id="GO:0003876">
    <property type="term" value="F:AMP deaminase activity"/>
    <property type="evidence" value="ECO:0007669"/>
    <property type="project" value="InterPro"/>
</dbReference>
<dbReference type="EMBL" id="SDMP01000011">
    <property type="protein sequence ID" value="RYR29845.1"/>
    <property type="molecule type" value="Genomic_DNA"/>
</dbReference>
<dbReference type="PANTHER" id="PTHR11359">
    <property type="entry name" value="AMP DEAMINASE"/>
    <property type="match status" value="1"/>
</dbReference>
<dbReference type="EMBL" id="SDMP01000011">
    <property type="protein sequence ID" value="RYR29844.1"/>
    <property type="molecule type" value="Genomic_DNA"/>
</dbReference>
<evidence type="ECO:0000313" key="3">
    <source>
        <dbReference type="Proteomes" id="UP000289738"/>
    </source>
</evidence>
<gene>
    <name evidence="2" type="ORF">Ahy_B01g054415</name>
</gene>
<dbReference type="GO" id="GO:0046033">
    <property type="term" value="P:AMP metabolic process"/>
    <property type="evidence" value="ECO:0007669"/>
    <property type="project" value="TreeGrafter"/>
</dbReference>
<reference evidence="2 3" key="1">
    <citation type="submission" date="2019-01" db="EMBL/GenBank/DDBJ databases">
        <title>Sequencing of cultivated peanut Arachis hypogaea provides insights into genome evolution and oil improvement.</title>
        <authorList>
            <person name="Chen X."/>
        </authorList>
    </citation>
    <scope>NUCLEOTIDE SEQUENCE [LARGE SCALE GENOMIC DNA]</scope>
    <source>
        <strain evidence="3">cv. Fuhuasheng</strain>
        <strain evidence="2">GDAAS-fuhuasheng2018</strain>
        <tissue evidence="2">Leaves</tissue>
    </source>
</reference>
<organism evidence="2 3">
    <name type="scientific">Arachis hypogaea</name>
    <name type="common">Peanut</name>
    <dbReference type="NCBI Taxonomy" id="3818"/>
    <lineage>
        <taxon>Eukaryota</taxon>
        <taxon>Viridiplantae</taxon>
        <taxon>Streptophyta</taxon>
        <taxon>Embryophyta</taxon>
        <taxon>Tracheophyta</taxon>
        <taxon>Spermatophyta</taxon>
        <taxon>Magnoliopsida</taxon>
        <taxon>eudicotyledons</taxon>
        <taxon>Gunneridae</taxon>
        <taxon>Pentapetalae</taxon>
        <taxon>rosids</taxon>
        <taxon>fabids</taxon>
        <taxon>Fabales</taxon>
        <taxon>Fabaceae</taxon>
        <taxon>Papilionoideae</taxon>
        <taxon>50 kb inversion clade</taxon>
        <taxon>dalbergioids sensu lato</taxon>
        <taxon>Dalbergieae</taxon>
        <taxon>Pterocarpus clade</taxon>
        <taxon>Arachis</taxon>
    </lineage>
</organism>
<sequence>MLREIFLKQDNLIQGCFLGELTKQVFFDLVASKYQLPRLYNVYKEMGIVTSFQNMLNNIFIPPLRLLLILIHISASCFLKAGRAGSTIVDLTTPHKDKILRPGRNLQKKLCIQQDPVAASCSRCRELWCSSLQ</sequence>
<accession>A0A445ATU4</accession>
<dbReference type="AlphaFoldDB" id="A0A445ATU4"/>
<evidence type="ECO:0000256" key="1">
    <source>
        <dbReference type="ARBA" id="ARBA00006676"/>
    </source>
</evidence>